<comment type="caution">
    <text evidence="2">The sequence shown here is derived from an EMBL/GenBank/DDBJ whole genome shotgun (WGS) entry which is preliminary data.</text>
</comment>
<reference evidence="2" key="1">
    <citation type="submission" date="2019-11" db="EMBL/GenBank/DDBJ databases">
        <title>Description of Pedobacter sp. LMG 31464T.</title>
        <authorList>
            <person name="Carlier A."/>
            <person name="Qi S."/>
            <person name="Vandamme P."/>
        </authorList>
    </citation>
    <scope>NUCLEOTIDE SEQUENCE</scope>
    <source>
        <strain evidence="2">LMG 31464</strain>
    </source>
</reference>
<evidence type="ECO:0000313" key="3">
    <source>
        <dbReference type="Proteomes" id="UP000601055"/>
    </source>
</evidence>
<evidence type="ECO:0000256" key="1">
    <source>
        <dbReference type="SAM" id="Phobius"/>
    </source>
</evidence>
<dbReference type="EMBL" id="WNXD01000002">
    <property type="protein sequence ID" value="MBB2146374.1"/>
    <property type="molecule type" value="Genomic_DNA"/>
</dbReference>
<sequence>MKTLNLKEMEVIEGGKLCSSEGLALVGMIGGPVLGAALFAGAWIGCSI</sequence>
<dbReference type="Proteomes" id="UP000601055">
    <property type="component" value="Unassembled WGS sequence"/>
</dbReference>
<organism evidence="2 3">
    <name type="scientific">Pedobacter planticolens</name>
    <dbReference type="NCBI Taxonomy" id="2679964"/>
    <lineage>
        <taxon>Bacteria</taxon>
        <taxon>Pseudomonadati</taxon>
        <taxon>Bacteroidota</taxon>
        <taxon>Sphingobacteriia</taxon>
        <taxon>Sphingobacteriales</taxon>
        <taxon>Sphingobacteriaceae</taxon>
        <taxon>Pedobacter</taxon>
    </lineage>
</organism>
<dbReference type="RefSeq" id="WP_182923031.1">
    <property type="nucleotide sequence ID" value="NZ_WNXD01000002.1"/>
</dbReference>
<accession>A0A923DYF7</accession>
<name>A0A923DYF7_9SPHI</name>
<keyword evidence="1" id="KW-0812">Transmembrane</keyword>
<gene>
    <name evidence="2" type="ORF">GM921_12810</name>
</gene>
<protein>
    <submittedName>
        <fullName evidence="2">Uncharacterized protein</fullName>
    </submittedName>
</protein>
<evidence type="ECO:0000313" key="2">
    <source>
        <dbReference type="EMBL" id="MBB2146374.1"/>
    </source>
</evidence>
<keyword evidence="3" id="KW-1185">Reference proteome</keyword>
<feature type="transmembrane region" description="Helical" evidence="1">
    <location>
        <begin position="23"/>
        <end position="46"/>
    </location>
</feature>
<keyword evidence="1" id="KW-0472">Membrane</keyword>
<dbReference type="AlphaFoldDB" id="A0A923DYF7"/>
<proteinExistence type="predicted"/>
<keyword evidence="1" id="KW-1133">Transmembrane helix</keyword>